<dbReference type="EMBL" id="JWSY01000028">
    <property type="protein sequence ID" value="KIC55912.1"/>
    <property type="molecule type" value="Genomic_DNA"/>
</dbReference>
<accession>A0A0B4CHF4</accession>
<reference evidence="1 2" key="1">
    <citation type="submission" date="2014-12" db="EMBL/GenBank/DDBJ databases">
        <title>Genome sequencing of Brevundimonas nasdae TPW30.</title>
        <authorList>
            <person name="Tan P.W."/>
            <person name="Chan K.-G."/>
        </authorList>
    </citation>
    <scope>NUCLEOTIDE SEQUENCE [LARGE SCALE GENOMIC DNA]</scope>
    <source>
        <strain evidence="1 2">TPW30</strain>
    </source>
</reference>
<evidence type="ECO:0000313" key="1">
    <source>
        <dbReference type="EMBL" id="KIC55912.1"/>
    </source>
</evidence>
<proteinExistence type="predicted"/>
<dbReference type="RefSeq" id="WP_039247848.1">
    <property type="nucleotide sequence ID" value="NZ_JWSY01000028.1"/>
</dbReference>
<gene>
    <name evidence="1" type="ORF">RM53_14490</name>
</gene>
<evidence type="ECO:0000313" key="2">
    <source>
        <dbReference type="Proteomes" id="UP000031166"/>
    </source>
</evidence>
<protein>
    <submittedName>
        <fullName evidence="1">Uncharacterized protein</fullName>
    </submittedName>
</protein>
<comment type="caution">
    <text evidence="1">The sequence shown here is derived from an EMBL/GenBank/DDBJ whole genome shotgun (WGS) entry which is preliminary data.</text>
</comment>
<sequence>MTLHLAYPAGADLDGEFAATCLDTGDHLTVQGWLYESEDVPTEPANRASLHPVLHAALAAGDCSPHVAALIRDWGERDPIDAMQDARLLAQAFKASDAATVTLPDVSRVARRAYRDFMRHYGEAERIGNADKLATVLTEWADAVLQEAIAGHG</sequence>
<organism evidence="1 2">
    <name type="scientific">Brevundimonas nasdae</name>
    <dbReference type="NCBI Taxonomy" id="172043"/>
    <lineage>
        <taxon>Bacteria</taxon>
        <taxon>Pseudomonadati</taxon>
        <taxon>Pseudomonadota</taxon>
        <taxon>Alphaproteobacteria</taxon>
        <taxon>Caulobacterales</taxon>
        <taxon>Caulobacteraceae</taxon>
        <taxon>Brevundimonas</taxon>
    </lineage>
</organism>
<dbReference type="AlphaFoldDB" id="A0A0B4CHF4"/>
<name>A0A0B4CHF4_9CAUL</name>
<dbReference type="Proteomes" id="UP000031166">
    <property type="component" value="Unassembled WGS sequence"/>
</dbReference>